<protein>
    <submittedName>
        <fullName evidence="1">Uncharacterized protein</fullName>
    </submittedName>
</protein>
<evidence type="ECO:0000313" key="1">
    <source>
        <dbReference type="EMBL" id="PLX18349.1"/>
    </source>
</evidence>
<evidence type="ECO:0000313" key="2">
    <source>
        <dbReference type="Proteomes" id="UP000234857"/>
    </source>
</evidence>
<proteinExistence type="predicted"/>
<dbReference type="Proteomes" id="UP000234857">
    <property type="component" value="Unassembled WGS sequence"/>
</dbReference>
<comment type="caution">
    <text evidence="1">The sequence shown here is derived from an EMBL/GenBank/DDBJ whole genome shotgun (WGS) entry which is preliminary data.</text>
</comment>
<reference evidence="1 2" key="1">
    <citation type="submission" date="2017-11" db="EMBL/GenBank/DDBJ databases">
        <title>Genome-resolved metagenomics identifies genetic mobility, metabolic interactions, and unexpected diversity in perchlorate-reducing communities.</title>
        <authorList>
            <person name="Barnum T.P."/>
            <person name="Figueroa I.A."/>
            <person name="Carlstrom C.I."/>
            <person name="Lucas L.N."/>
            <person name="Engelbrektson A.L."/>
            <person name="Coates J.D."/>
        </authorList>
    </citation>
    <scope>NUCLEOTIDE SEQUENCE [LARGE SCALE GENOMIC DNA]</scope>
    <source>
        <strain evidence="1">BM706</strain>
    </source>
</reference>
<name>A0A2N5ZI47_MUIH1</name>
<sequence>MFIKGFSISTISGRNSFFIKSGNSQRKKIDNSLFFNAYHNQDKLKLKLEYDDEHKEDNGIINLKLEYDEKIKYGFYYEKNIFFYNNSRYHGLSYEDNDTNIIGGWYTGQRTYESLTLGDKRNIFLKNTDLIENTETITVNGRKIEKNIDYYIDYPSGIINLLPLFPYKSIIKISYSYNDPSNKNKSYFSLNKQFNDFNYSIIENINTASLKKDNIEFKYWFNKEENSIYGSGLKYVNNDLIIKYNKDNKDNNNNFTGILPEWSLNTKTFNIDVFDTYECYYVKLDPLIDIGLLSSDNNSFYTNIHGPKNRFYFDSHLLKENNKGLSTESYFSFKIKKNLRFFQKDFYKEGKPFDRERNLVFFNTDLIINGSYINGTSSLKMTQKKGRIKKAITLLSNKKPIMEISYRDNRYSSIITYDDSIFIRSSVSMDDIILSYEKRQNQKDLYRFDIRNIYFRMTFSYSEKIEESTSIDIPVNENTINLEYDAIQNTGKYSYVVNIR</sequence>
<organism evidence="1 2">
    <name type="scientific">Muiribacterium halophilum</name>
    <dbReference type="NCBI Taxonomy" id="2053465"/>
    <lineage>
        <taxon>Bacteria</taxon>
        <taxon>Candidatus Muiribacteriota</taxon>
        <taxon>Candidatus Muiribacteriia</taxon>
        <taxon>Candidatus Muiribacteriales</taxon>
        <taxon>Candidatus Muiribacteriaceae</taxon>
        <taxon>Candidatus Muiribacterium</taxon>
    </lineage>
</organism>
<accession>A0A2N5ZI47</accession>
<dbReference type="EMBL" id="PKTG01000064">
    <property type="protein sequence ID" value="PLX18349.1"/>
    <property type="molecule type" value="Genomic_DNA"/>
</dbReference>
<dbReference type="AlphaFoldDB" id="A0A2N5ZI47"/>
<gene>
    <name evidence="1" type="ORF">C0601_04850</name>
</gene>